<evidence type="ECO:0000256" key="1">
    <source>
        <dbReference type="ARBA" id="ARBA00004613"/>
    </source>
</evidence>
<dbReference type="InParanoid" id="A0A6P7WRE3"/>
<dbReference type="InterPro" id="IPR001894">
    <property type="entry name" value="Cathelicidin-like"/>
</dbReference>
<protein>
    <submittedName>
        <fullName evidence="6">Cathelicidin-related peptide Na_CRAMP-like</fullName>
    </submittedName>
</protein>
<sequence length="178" mass="20164">MGSWLKVVLVISVATVVTPVITTPIFQNIQDAKFIALAISFYNKQANAPSIFKLLEADPLYRLGESVQQMTFRIKETVCQKSEIQSMKECDFKVDGLVKTCLAYFSQQEPHLSGLTCHSVNQKQIRVRRSNPKRECFRRGNKVICRTPSPHRIGSGSTIERVKHHGEIKILPTKAHQK</sequence>
<reference evidence="6" key="1">
    <citation type="submission" date="2025-08" db="UniProtKB">
        <authorList>
            <consortium name="RefSeq"/>
        </authorList>
    </citation>
    <scope>IDENTIFICATION</scope>
</reference>
<dbReference type="GO" id="GO:0005615">
    <property type="term" value="C:extracellular space"/>
    <property type="evidence" value="ECO:0007669"/>
    <property type="project" value="TreeGrafter"/>
</dbReference>
<dbReference type="RefSeq" id="XP_030045752.1">
    <property type="nucleotide sequence ID" value="XM_030189892.1"/>
</dbReference>
<dbReference type="KEGG" id="muo:115460036"/>
<evidence type="ECO:0000256" key="3">
    <source>
        <dbReference type="ARBA" id="ARBA00022525"/>
    </source>
</evidence>
<dbReference type="Proteomes" id="UP000515156">
    <property type="component" value="Chromosome 1"/>
</dbReference>
<proteinExistence type="inferred from homology"/>
<name>A0A6P7WRE3_9AMPH</name>
<dbReference type="OrthoDB" id="9909644at2759"/>
<dbReference type="PANTHER" id="PTHR10206:SF0">
    <property type="entry name" value="CATHELICIDIN B1-RELATED"/>
    <property type="match status" value="1"/>
</dbReference>
<evidence type="ECO:0000256" key="2">
    <source>
        <dbReference type="ARBA" id="ARBA00005320"/>
    </source>
</evidence>
<keyword evidence="4" id="KW-1015">Disulfide bond</keyword>
<dbReference type="Pfam" id="PF00666">
    <property type="entry name" value="Cathelicidins"/>
    <property type="match status" value="1"/>
</dbReference>
<keyword evidence="3" id="KW-0964">Secreted</keyword>
<evidence type="ECO:0000313" key="6">
    <source>
        <dbReference type="RefSeq" id="XP_030045752.1"/>
    </source>
</evidence>
<dbReference type="Gene3D" id="3.10.450.10">
    <property type="match status" value="1"/>
</dbReference>
<evidence type="ECO:0000313" key="5">
    <source>
        <dbReference type="Proteomes" id="UP000515156"/>
    </source>
</evidence>
<gene>
    <name evidence="6" type="primary">LOC115460036</name>
</gene>
<dbReference type="AlphaFoldDB" id="A0A6P7WRE3"/>
<dbReference type="SUPFAM" id="SSF54403">
    <property type="entry name" value="Cystatin/monellin"/>
    <property type="match status" value="1"/>
</dbReference>
<organism evidence="5 6">
    <name type="scientific">Microcaecilia unicolor</name>
    <dbReference type="NCBI Taxonomy" id="1415580"/>
    <lineage>
        <taxon>Eukaryota</taxon>
        <taxon>Metazoa</taxon>
        <taxon>Chordata</taxon>
        <taxon>Craniata</taxon>
        <taxon>Vertebrata</taxon>
        <taxon>Euteleostomi</taxon>
        <taxon>Amphibia</taxon>
        <taxon>Gymnophiona</taxon>
        <taxon>Siphonopidae</taxon>
        <taxon>Microcaecilia</taxon>
    </lineage>
</organism>
<evidence type="ECO:0000256" key="4">
    <source>
        <dbReference type="ARBA" id="ARBA00023157"/>
    </source>
</evidence>
<dbReference type="FunCoup" id="A0A6P7WRE3">
    <property type="interactions" value="218"/>
</dbReference>
<dbReference type="GO" id="GO:0006952">
    <property type="term" value="P:defense response"/>
    <property type="evidence" value="ECO:0007669"/>
    <property type="project" value="InterPro"/>
</dbReference>
<comment type="similarity">
    <text evidence="2">Belongs to the cathelicidin family.</text>
</comment>
<dbReference type="InterPro" id="IPR046350">
    <property type="entry name" value="Cystatin_sf"/>
</dbReference>
<dbReference type="PANTHER" id="PTHR10206">
    <property type="entry name" value="CATHELICIDIN"/>
    <property type="match status" value="1"/>
</dbReference>
<accession>A0A6P7WRE3</accession>
<keyword evidence="5" id="KW-1185">Reference proteome</keyword>
<dbReference type="GeneID" id="115460036"/>
<comment type="subcellular location">
    <subcellularLocation>
        <location evidence="1">Secreted</location>
    </subcellularLocation>
</comment>